<dbReference type="EMBL" id="FN554889">
    <property type="protein sequence ID" value="CBG70612.1"/>
    <property type="molecule type" value="Genomic_DNA"/>
</dbReference>
<keyword evidence="3" id="KW-1185">Reference proteome</keyword>
<sequence>MSAQQTFSSGGAPGVPGSLGTRAGHDGRPANAAKPLRWAADAVAMMREGARVRLDYSTQSLWRVDRMIEEIRREGAPYAAVERVLRGFGAYGGEVVVRWAGGEWVQSGGEFWVRTRDGRYWDPLDEARRCFAGEGSLRLLCRDAMSTGDAMPTG</sequence>
<evidence type="ECO:0000313" key="3">
    <source>
        <dbReference type="Proteomes" id="UP000001444"/>
    </source>
</evidence>
<protein>
    <submittedName>
        <fullName evidence="2">Uncharacterized protein</fullName>
    </submittedName>
</protein>
<evidence type="ECO:0000256" key="1">
    <source>
        <dbReference type="SAM" id="MobiDB-lite"/>
    </source>
</evidence>
<evidence type="ECO:0000313" key="2">
    <source>
        <dbReference type="EMBL" id="CBG70612.1"/>
    </source>
</evidence>
<organism evidence="2 3">
    <name type="scientific">Streptomyces scabiei (strain 87.22)</name>
    <dbReference type="NCBI Taxonomy" id="680198"/>
    <lineage>
        <taxon>Bacteria</taxon>
        <taxon>Bacillati</taxon>
        <taxon>Actinomycetota</taxon>
        <taxon>Actinomycetes</taxon>
        <taxon>Kitasatosporales</taxon>
        <taxon>Streptomycetaceae</taxon>
        <taxon>Streptomyces</taxon>
    </lineage>
</organism>
<proteinExistence type="predicted"/>
<dbReference type="KEGG" id="scb:SCAB_35211"/>
<dbReference type="eggNOG" id="ENOG5033AH7">
    <property type="taxonomic scope" value="Bacteria"/>
</dbReference>
<dbReference type="RefSeq" id="WP_013001263.1">
    <property type="nucleotide sequence ID" value="NC_013929.1"/>
</dbReference>
<dbReference type="Proteomes" id="UP000001444">
    <property type="component" value="Chromosome"/>
</dbReference>
<reference evidence="2 3" key="1">
    <citation type="journal article" date="2010" name="Mol. Plant Microbe Interact.">
        <title>Streptomyces scabies 87-22 contains a coronafacic acid-like biosynthetic cluster that contributes to plant-microbe interactions.</title>
        <authorList>
            <person name="Bignell D.R."/>
            <person name="Seipke R.F."/>
            <person name="Huguet-Tapia J.C."/>
            <person name="Chambers A.H."/>
            <person name="Parry R.J."/>
            <person name="Loria R."/>
        </authorList>
    </citation>
    <scope>NUCLEOTIDE SEQUENCE [LARGE SCALE GENOMIC DNA]</scope>
    <source>
        <strain evidence="2 3">87.22</strain>
    </source>
</reference>
<dbReference type="STRING" id="680198.SCAB_35211"/>
<accession>C9YTB5</accession>
<dbReference type="AlphaFoldDB" id="C9YTB5"/>
<dbReference type="GeneID" id="24306718"/>
<name>C9YTB5_STRSW</name>
<gene>
    <name evidence="2" type="ordered locus">SCAB_35211</name>
</gene>
<dbReference type="HOGENOM" id="CLU_127705_0_0_11"/>
<feature type="region of interest" description="Disordered" evidence="1">
    <location>
        <begin position="1"/>
        <end position="31"/>
    </location>
</feature>